<keyword evidence="2" id="KW-1185">Reference proteome</keyword>
<reference evidence="1" key="1">
    <citation type="submission" date="2023-04" db="EMBL/GenBank/DDBJ databases">
        <title>Draft Genome sequencing of Naganishia species isolated from polar environments using Oxford Nanopore Technology.</title>
        <authorList>
            <person name="Leo P."/>
            <person name="Venkateswaran K."/>
        </authorList>
    </citation>
    <scope>NUCLEOTIDE SEQUENCE</scope>
    <source>
        <strain evidence="1">MNA-CCFEE 5262</strain>
    </source>
</reference>
<evidence type="ECO:0000313" key="2">
    <source>
        <dbReference type="Proteomes" id="UP001230649"/>
    </source>
</evidence>
<protein>
    <submittedName>
        <fullName evidence="1">Uncharacterized protein</fullName>
    </submittedName>
</protein>
<sequence>MKYQHSRPPHERELCAISGSHREESKQNLSGESFLLEASDSDMDEHAQPAVRRGSTAARYNHHAYDSGFTACTYQHASPDFARSAYNAVKANDEGHTHLSPDGTLESTYSEDSETFHQAKQYGRAVKDLAGKTSPISPPSSKPSLRYVDTWPASGREYHQALQDIASSTKSTVGHGIIVETTISRESDALSSLPEGEKGSFLRTECWGAEPPVVHGVLWTFSEC</sequence>
<organism evidence="1 2">
    <name type="scientific">Naganishia adeliensis</name>
    <dbReference type="NCBI Taxonomy" id="92952"/>
    <lineage>
        <taxon>Eukaryota</taxon>
        <taxon>Fungi</taxon>
        <taxon>Dikarya</taxon>
        <taxon>Basidiomycota</taxon>
        <taxon>Agaricomycotina</taxon>
        <taxon>Tremellomycetes</taxon>
        <taxon>Filobasidiales</taxon>
        <taxon>Filobasidiaceae</taxon>
        <taxon>Naganishia</taxon>
    </lineage>
</organism>
<evidence type="ECO:0000313" key="1">
    <source>
        <dbReference type="EMBL" id="KAJ9104708.1"/>
    </source>
</evidence>
<name>A0ACC2VZ82_9TREE</name>
<comment type="caution">
    <text evidence="1">The sequence shown here is derived from an EMBL/GenBank/DDBJ whole genome shotgun (WGS) entry which is preliminary data.</text>
</comment>
<gene>
    <name evidence="1" type="ORF">QFC20_004480</name>
</gene>
<dbReference type="Proteomes" id="UP001230649">
    <property type="component" value="Unassembled WGS sequence"/>
</dbReference>
<proteinExistence type="predicted"/>
<accession>A0ACC2VZ82</accession>
<dbReference type="EMBL" id="JASBWS010000052">
    <property type="protein sequence ID" value="KAJ9104708.1"/>
    <property type="molecule type" value="Genomic_DNA"/>
</dbReference>